<dbReference type="Gene3D" id="3.40.190.10">
    <property type="entry name" value="Periplasmic binding protein-like II"/>
    <property type="match status" value="1"/>
</dbReference>
<accession>A0A1G7EFU8</accession>
<keyword evidence="2" id="KW-0732">Signal</keyword>
<dbReference type="PANTHER" id="PTHR42928">
    <property type="entry name" value="TRICARBOXYLATE-BINDING PROTEIN"/>
    <property type="match status" value="1"/>
</dbReference>
<dbReference type="Proteomes" id="UP000198781">
    <property type="component" value="Unassembled WGS sequence"/>
</dbReference>
<evidence type="ECO:0000313" key="3">
    <source>
        <dbReference type="EMBL" id="SDE62305.1"/>
    </source>
</evidence>
<dbReference type="PIRSF" id="PIRSF017082">
    <property type="entry name" value="YflP"/>
    <property type="match status" value="1"/>
</dbReference>
<dbReference type="Pfam" id="PF03401">
    <property type="entry name" value="TctC"/>
    <property type="match status" value="1"/>
</dbReference>
<dbReference type="STRING" id="187868.SAMN05192589_1236"/>
<dbReference type="Gene3D" id="3.40.190.150">
    <property type="entry name" value="Bordetella uptake gene, domain 1"/>
    <property type="match status" value="1"/>
</dbReference>
<dbReference type="SUPFAM" id="SSF53850">
    <property type="entry name" value="Periplasmic binding protein-like II"/>
    <property type="match status" value="1"/>
</dbReference>
<dbReference type="CDD" id="cd13577">
    <property type="entry name" value="PBP2_BugE_Glu"/>
    <property type="match status" value="1"/>
</dbReference>
<dbReference type="PANTHER" id="PTHR42928:SF5">
    <property type="entry name" value="BLR1237 PROTEIN"/>
    <property type="match status" value="1"/>
</dbReference>
<proteinExistence type="inferred from homology"/>
<reference evidence="3 4" key="1">
    <citation type="submission" date="2016-10" db="EMBL/GenBank/DDBJ databases">
        <authorList>
            <person name="de Groot N.N."/>
        </authorList>
    </citation>
    <scope>NUCLEOTIDE SEQUENCE [LARGE SCALE GENOMIC DNA]</scope>
    <source>
        <strain evidence="3 4">DSM 16619</strain>
    </source>
</reference>
<evidence type="ECO:0000256" key="1">
    <source>
        <dbReference type="ARBA" id="ARBA00006987"/>
    </source>
</evidence>
<keyword evidence="3" id="KW-0675">Receptor</keyword>
<keyword evidence="4" id="KW-1185">Reference proteome</keyword>
<feature type="signal peptide" evidence="2">
    <location>
        <begin position="1"/>
        <end position="19"/>
    </location>
</feature>
<organism evidence="3 4">
    <name type="scientific">Paracidovorax valerianellae</name>
    <dbReference type="NCBI Taxonomy" id="187868"/>
    <lineage>
        <taxon>Bacteria</taxon>
        <taxon>Pseudomonadati</taxon>
        <taxon>Pseudomonadota</taxon>
        <taxon>Betaproteobacteria</taxon>
        <taxon>Burkholderiales</taxon>
        <taxon>Comamonadaceae</taxon>
        <taxon>Paracidovorax</taxon>
    </lineage>
</organism>
<evidence type="ECO:0000313" key="4">
    <source>
        <dbReference type="Proteomes" id="UP000198781"/>
    </source>
</evidence>
<dbReference type="RefSeq" id="WP_092745951.1">
    <property type="nucleotide sequence ID" value="NZ_FMZC01000023.1"/>
</dbReference>
<feature type="chain" id="PRO_5011534660" evidence="2">
    <location>
        <begin position="20"/>
        <end position="320"/>
    </location>
</feature>
<dbReference type="InterPro" id="IPR005064">
    <property type="entry name" value="BUG"/>
</dbReference>
<evidence type="ECO:0000256" key="2">
    <source>
        <dbReference type="SAM" id="SignalP"/>
    </source>
</evidence>
<dbReference type="OrthoDB" id="8678477at2"/>
<dbReference type="AlphaFoldDB" id="A0A1G7EFU8"/>
<gene>
    <name evidence="3" type="ORF">SAMN05192589_1236</name>
</gene>
<dbReference type="InterPro" id="IPR042100">
    <property type="entry name" value="Bug_dom1"/>
</dbReference>
<dbReference type="EMBL" id="FMZC01000023">
    <property type="protein sequence ID" value="SDE62305.1"/>
    <property type="molecule type" value="Genomic_DNA"/>
</dbReference>
<protein>
    <submittedName>
        <fullName evidence="3">Tripartite-type tricarboxylate transporter, receptor component TctC</fullName>
    </submittedName>
</protein>
<name>A0A1G7EFU8_9BURK</name>
<sequence length="320" mass="33995">MRVLAILLAASLGAAVAHAETYPSKPIQWVVPFAPGGTTDVIARSIADRLGAELGQPVVIENKAGGGGSAGTQLVARARPDGYTIGMATVSTHAVNPACNAKVGYHPIKDFLPVTNLARTPNVLLVNKNFPPRNMKELVAEVKRNPGKYQYATSGHCGVAHMMGELFQMGTGTSMVHVPYAGGGPALKDVVDGRVPIMFDNLPSSMARIRSGDVRALAIASEQRIPALPDVPTFRESELRTLNDSAWYGVVVPAGTPQSVITRLHGAFTRVLAVPEVRAKLKEAGAEAIGNSPADFWVDLNAELGKMTMVTRQQKIAFKE</sequence>
<comment type="similarity">
    <text evidence="1">Belongs to the UPF0065 (bug) family.</text>
</comment>